<sequence>MADNSSSPAPASGGVCEPLNNDSSSDSSNGGSGSSEWLLVKSAGKGYKGSKGSKVSETRASPSLNHDNMQQPQQTQTHANGVGSKQQQHQQHQSLPGSSASTPPSSSANATAAATTTTTTTTTAAVTRQYNHQKTTTPPPPPAAAASPPARRDTSEERQRRQDSFKRKGKAAMSDTGGDHQSTPNGANGQTSIHQTPGHRRGNSSGVIQLVSPPPSPKAAEVLATLTSPSITAPLDRRPMAVYDSDDDETVSNRSGGASSSGASLAGLTYNNHSSSQHLPAAGAPAAVTSDEGGPSYYDLTQVPVDIDELSRLVGTLEKPHQQPKQRKKHSQQQQRQQQQQQQQQQQHHHHQQQSTWEDMLHRLSDYLLIAYRCCDADFHAVLRKAVVEQAAFPLQLADKDVINLLENRVLKPPSHATPASPTSSSSPKSPTAVDDDDEAAHNAALEAVALRLLQAIVADGSVPSTIAPAPAPAGSLVPQMHGGGSAQASPRQTKVGYLVMFAALARRHPATVLSIASELASSVHFTGASRVPALVWAYAQAANGSRAAGLALWSRNLLPLLLTPVPSSSSSSSSSLASSPAPPLVRGCGSPAPHGVGPSPSSSSSSKKKKKKEKGGSAAKSNAAADGGKSAATAPRPPPPSMDVHRKLAASFLSFVLSAKLPETPHTSFATTKPTATAAAAAAAAPVPASSLVQFLQVCHVPGRGGLEQSEAKRLGQLYPRLRAAALRLASKKGLGPHDSFAVGLLRAVLQAASEYADRASDAAAAAASDTPATPPRGGWFRKRSDPPQLASPDHKALSADPFIVELASLMQWCLEGDLVCYDEWRRLYIDHLLGSTLLLHAMANAADDASSGGKRSTSANGKKAGGSMNSTASAALCDSMLRQVAHFDQESAPSTAVSERKRPRWAPAWLPFFGSTASSGAKAALSNQNAVGPLDHLQYTQEQWQAAAAAAERMRAALGVPRRQAKGSFQPYVVIAMVAVLVLISLIAGAVQVHADRLAWTSDAPYTIERGARVMCRELLSVVLPPRGSAGMCGVDVAPWLAALDGANEESAQATLGIV</sequence>
<feature type="compositionally biased region" description="Polar residues" evidence="11">
    <location>
        <begin position="58"/>
        <end position="85"/>
    </location>
</feature>
<feature type="compositionally biased region" description="Low complexity" evidence="11">
    <location>
        <begin position="86"/>
        <end position="125"/>
    </location>
</feature>
<keyword evidence="4 12" id="KW-0812">Transmembrane</keyword>
<feature type="compositionally biased region" description="Low complexity" evidence="11">
    <location>
        <begin position="20"/>
        <end position="29"/>
    </location>
</feature>
<accession>A0A830HYJ1</accession>
<feature type="compositionally biased region" description="Low complexity" evidence="11">
    <location>
        <begin position="41"/>
        <end position="55"/>
    </location>
</feature>
<evidence type="ECO:0000256" key="8">
    <source>
        <dbReference type="ARBA" id="ARBA00023136"/>
    </source>
</evidence>
<keyword evidence="7 12" id="KW-1133">Transmembrane helix</keyword>
<feature type="compositionally biased region" description="Basic and acidic residues" evidence="11">
    <location>
        <begin position="150"/>
        <end position="166"/>
    </location>
</feature>
<organism evidence="13 14">
    <name type="scientific">Pycnococcus provasolii</name>
    <dbReference type="NCBI Taxonomy" id="41880"/>
    <lineage>
        <taxon>Eukaryota</taxon>
        <taxon>Viridiplantae</taxon>
        <taxon>Chlorophyta</taxon>
        <taxon>Pseudoscourfieldiophyceae</taxon>
        <taxon>Pseudoscourfieldiales</taxon>
        <taxon>Pycnococcaceae</taxon>
        <taxon>Pycnococcus</taxon>
    </lineage>
</organism>
<feature type="region of interest" description="Disordered" evidence="11">
    <location>
        <begin position="766"/>
        <end position="796"/>
    </location>
</feature>
<comment type="caution">
    <text evidence="13">The sequence shown here is derived from an EMBL/GenBank/DDBJ whole genome shotgun (WGS) entry which is preliminary data.</text>
</comment>
<feature type="compositionally biased region" description="Low complexity" evidence="11">
    <location>
        <begin position="590"/>
        <end position="606"/>
    </location>
</feature>
<evidence type="ECO:0000256" key="5">
    <source>
        <dbReference type="ARBA" id="ARBA00022703"/>
    </source>
</evidence>
<feature type="region of interest" description="Disordered" evidence="11">
    <location>
        <begin position="413"/>
        <end position="437"/>
    </location>
</feature>
<keyword evidence="8 12" id="KW-0472">Membrane</keyword>
<feature type="compositionally biased region" description="Low complexity" evidence="11">
    <location>
        <begin position="569"/>
        <end position="580"/>
    </location>
</feature>
<name>A0A830HYJ1_9CHLO</name>
<evidence type="ECO:0000313" key="14">
    <source>
        <dbReference type="Proteomes" id="UP000660262"/>
    </source>
</evidence>
<proteinExistence type="inferred from homology"/>
<evidence type="ECO:0000256" key="12">
    <source>
        <dbReference type="SAM" id="Phobius"/>
    </source>
</evidence>
<feature type="transmembrane region" description="Helical" evidence="12">
    <location>
        <begin position="974"/>
        <end position="993"/>
    </location>
</feature>
<feature type="compositionally biased region" description="Basic residues" evidence="11">
    <location>
        <begin position="322"/>
        <end position="331"/>
    </location>
</feature>
<protein>
    <recommendedName>
        <fullName evidence="15">Transmembrane protein</fullName>
    </recommendedName>
</protein>
<comment type="subunit">
    <text evidence="3">Constitutively interacts with CASP4; required for the localization of procaspase 4 to the ER.</text>
</comment>
<dbReference type="PANTHER" id="PTHR13448:SF0">
    <property type="entry name" value="TRANSMEMBRANE PROTEIN 214"/>
    <property type="match status" value="1"/>
</dbReference>
<evidence type="ECO:0000256" key="3">
    <source>
        <dbReference type="ARBA" id="ARBA00011720"/>
    </source>
</evidence>
<feature type="compositionally biased region" description="Polar residues" evidence="11">
    <location>
        <begin position="179"/>
        <end position="195"/>
    </location>
</feature>
<evidence type="ECO:0000256" key="7">
    <source>
        <dbReference type="ARBA" id="ARBA00022989"/>
    </source>
</evidence>
<dbReference type="InterPro" id="IPR019308">
    <property type="entry name" value="TMEM214"/>
</dbReference>
<dbReference type="GO" id="GO:0005794">
    <property type="term" value="C:Golgi apparatus"/>
    <property type="evidence" value="ECO:0007669"/>
    <property type="project" value="TreeGrafter"/>
</dbReference>
<evidence type="ECO:0008006" key="15">
    <source>
        <dbReference type="Google" id="ProtNLM"/>
    </source>
</evidence>
<evidence type="ECO:0000256" key="1">
    <source>
        <dbReference type="ARBA" id="ARBA00004477"/>
    </source>
</evidence>
<feature type="region of interest" description="Disordered" evidence="11">
    <location>
        <begin position="1"/>
        <end position="271"/>
    </location>
</feature>
<evidence type="ECO:0000256" key="2">
    <source>
        <dbReference type="ARBA" id="ARBA00007984"/>
    </source>
</evidence>
<evidence type="ECO:0000256" key="10">
    <source>
        <dbReference type="ARBA" id="ARBA00024938"/>
    </source>
</evidence>
<comment type="similarity">
    <text evidence="2">Belongs to the TMEM214 family.</text>
</comment>
<feature type="compositionally biased region" description="Polar residues" evidence="11">
    <location>
        <begin position="126"/>
        <end position="136"/>
    </location>
</feature>
<dbReference type="PANTHER" id="PTHR13448">
    <property type="entry name" value="TRANSMEMBRANE PROTEIN 214"/>
    <property type="match status" value="1"/>
</dbReference>
<feature type="compositionally biased region" description="Low complexity" evidence="11">
    <location>
        <begin position="255"/>
        <end position="268"/>
    </location>
</feature>
<feature type="compositionally biased region" description="Low complexity" evidence="11">
    <location>
        <begin position="413"/>
        <end position="433"/>
    </location>
</feature>
<evidence type="ECO:0000256" key="11">
    <source>
        <dbReference type="SAM" id="MobiDB-lite"/>
    </source>
</evidence>
<keyword evidence="14" id="KW-1185">Reference proteome</keyword>
<keyword evidence="6" id="KW-0256">Endoplasmic reticulum</keyword>
<feature type="region of interest" description="Disordered" evidence="11">
    <location>
        <begin position="849"/>
        <end position="870"/>
    </location>
</feature>
<dbReference type="Proteomes" id="UP000660262">
    <property type="component" value="Unassembled WGS sequence"/>
</dbReference>
<feature type="compositionally biased region" description="Low complexity" evidence="11">
    <location>
        <begin position="617"/>
        <end position="635"/>
    </location>
</feature>
<dbReference type="GO" id="GO:0005789">
    <property type="term" value="C:endoplasmic reticulum membrane"/>
    <property type="evidence" value="ECO:0007669"/>
    <property type="project" value="UniProtKB-SubCell"/>
</dbReference>
<evidence type="ECO:0000313" key="13">
    <source>
        <dbReference type="EMBL" id="GHP12078.1"/>
    </source>
</evidence>
<feature type="region of interest" description="Disordered" evidence="11">
    <location>
        <begin position="276"/>
        <end position="295"/>
    </location>
</feature>
<dbReference type="AlphaFoldDB" id="A0A830HYJ1"/>
<dbReference type="EMBL" id="BNJQ01000038">
    <property type="protein sequence ID" value="GHP12078.1"/>
    <property type="molecule type" value="Genomic_DNA"/>
</dbReference>
<comment type="function">
    <text evidence="10">Critical mediator, in cooperation with CASP4, of endoplasmic reticulum-stress induced apoptosis. Required or the activation of CASP4 following endoplasmic reticulum stress.</text>
</comment>
<feature type="compositionally biased region" description="Low complexity" evidence="11">
    <location>
        <begin position="332"/>
        <end position="346"/>
    </location>
</feature>
<keyword evidence="5" id="KW-0053">Apoptosis</keyword>
<keyword evidence="9" id="KW-0325">Glycoprotein</keyword>
<evidence type="ECO:0000256" key="9">
    <source>
        <dbReference type="ARBA" id="ARBA00023180"/>
    </source>
</evidence>
<evidence type="ECO:0000256" key="4">
    <source>
        <dbReference type="ARBA" id="ARBA00022692"/>
    </source>
</evidence>
<feature type="region of interest" description="Disordered" evidence="11">
    <location>
        <begin position="318"/>
        <end position="357"/>
    </location>
</feature>
<evidence type="ECO:0000256" key="6">
    <source>
        <dbReference type="ARBA" id="ARBA00022824"/>
    </source>
</evidence>
<reference evidence="13" key="1">
    <citation type="submission" date="2020-10" db="EMBL/GenBank/DDBJ databases">
        <title>Unveiling of a novel bifunctional photoreceptor, Dualchrome1, isolated from a cosmopolitan green alga.</title>
        <authorList>
            <person name="Suzuki S."/>
            <person name="Kawachi M."/>
        </authorList>
    </citation>
    <scope>NUCLEOTIDE SEQUENCE</scope>
    <source>
        <strain evidence="13">NIES 2893</strain>
    </source>
</reference>
<comment type="subcellular location">
    <subcellularLocation>
        <location evidence="1">Endoplasmic reticulum membrane</location>
        <topology evidence="1">Multi-pass membrane protein</topology>
    </subcellularLocation>
</comment>
<gene>
    <name evidence="13" type="ORF">PPROV_001080500</name>
</gene>
<feature type="region of interest" description="Disordered" evidence="11">
    <location>
        <begin position="569"/>
        <end position="645"/>
    </location>
</feature>